<sequence>MVALVQFAFILTLAAAPALLAAACVRRVVPLRARRGGDPVAFQRHRRAG</sequence>
<name>A0ABN6P1G4_9PROT</name>
<evidence type="ECO:0000313" key="1">
    <source>
        <dbReference type="EMBL" id="BDG72457.1"/>
    </source>
</evidence>
<dbReference type="EMBL" id="AP025637">
    <property type="protein sequence ID" value="BDG72457.1"/>
    <property type="molecule type" value="Genomic_DNA"/>
</dbReference>
<evidence type="ECO:0000313" key="2">
    <source>
        <dbReference type="Proteomes" id="UP000831327"/>
    </source>
</evidence>
<gene>
    <name evidence="1" type="ORF">Rmf_23860</name>
</gene>
<dbReference type="RefSeq" id="WP_244459662.1">
    <property type="nucleotide sequence ID" value="NZ_AP025637.1"/>
</dbReference>
<proteinExistence type="predicted"/>
<reference evidence="1 2" key="1">
    <citation type="journal article" date="2016" name="Microbes Environ.">
        <title>Phylogenetically diverse aerobic anoxygenic phototrophic bacteria isolated from epilithic biofilms in Tama river, Japan.</title>
        <authorList>
            <person name="Hirose S."/>
            <person name="Matsuura K."/>
            <person name="Haruta S."/>
        </authorList>
    </citation>
    <scope>NUCLEOTIDE SEQUENCE [LARGE SCALE GENOMIC DNA]</scope>
    <source>
        <strain evidence="1 2">S08</strain>
    </source>
</reference>
<organism evidence="1 2">
    <name type="scientific">Roseomonas fluvialis</name>
    <dbReference type="NCBI Taxonomy" id="1750527"/>
    <lineage>
        <taxon>Bacteria</taxon>
        <taxon>Pseudomonadati</taxon>
        <taxon>Pseudomonadota</taxon>
        <taxon>Alphaproteobacteria</taxon>
        <taxon>Acetobacterales</taxon>
        <taxon>Roseomonadaceae</taxon>
        <taxon>Roseomonas</taxon>
    </lineage>
</organism>
<keyword evidence="2" id="KW-1185">Reference proteome</keyword>
<protein>
    <submittedName>
        <fullName evidence="1">Uncharacterized protein</fullName>
    </submittedName>
</protein>
<dbReference type="Proteomes" id="UP000831327">
    <property type="component" value="Chromosome"/>
</dbReference>
<accession>A0ABN6P1G4</accession>